<evidence type="ECO:0000313" key="8">
    <source>
        <dbReference type="Proteomes" id="UP000236654"/>
    </source>
</evidence>
<keyword evidence="7" id="KW-0503">Monooxygenase</keyword>
<evidence type="ECO:0000256" key="3">
    <source>
        <dbReference type="ARBA" id="ARBA00022989"/>
    </source>
</evidence>
<feature type="transmembrane region" description="Helical" evidence="5">
    <location>
        <begin position="25"/>
        <end position="46"/>
    </location>
</feature>
<dbReference type="Pfam" id="PF04138">
    <property type="entry name" value="GtrA_DPMS_TM"/>
    <property type="match status" value="1"/>
</dbReference>
<keyword evidence="3 5" id="KW-1133">Transmembrane helix</keyword>
<evidence type="ECO:0000259" key="6">
    <source>
        <dbReference type="Pfam" id="PF04138"/>
    </source>
</evidence>
<feature type="domain" description="GtrA/DPMS transmembrane" evidence="6">
    <location>
        <begin position="27"/>
        <end position="154"/>
    </location>
</feature>
<feature type="transmembrane region" description="Helical" evidence="5">
    <location>
        <begin position="66"/>
        <end position="89"/>
    </location>
</feature>
<dbReference type="InterPro" id="IPR007267">
    <property type="entry name" value="GtrA_DPMS_TM"/>
</dbReference>
<comment type="subcellular location">
    <subcellularLocation>
        <location evidence="1">Membrane</location>
        <topology evidence="1">Multi-pass membrane protein</topology>
    </subcellularLocation>
</comment>
<evidence type="ECO:0000256" key="5">
    <source>
        <dbReference type="SAM" id="Phobius"/>
    </source>
</evidence>
<dbReference type="EMBL" id="PJNI01000007">
    <property type="protein sequence ID" value="PKR80965.1"/>
    <property type="molecule type" value="Genomic_DNA"/>
</dbReference>
<evidence type="ECO:0000256" key="1">
    <source>
        <dbReference type="ARBA" id="ARBA00004141"/>
    </source>
</evidence>
<organism evidence="7 8">
    <name type="scientific">Brumimicrobium salinarum</name>
    <dbReference type="NCBI Taxonomy" id="2058658"/>
    <lineage>
        <taxon>Bacteria</taxon>
        <taxon>Pseudomonadati</taxon>
        <taxon>Bacteroidota</taxon>
        <taxon>Flavobacteriia</taxon>
        <taxon>Flavobacteriales</taxon>
        <taxon>Crocinitomicaceae</taxon>
        <taxon>Brumimicrobium</taxon>
    </lineage>
</organism>
<keyword evidence="8" id="KW-1185">Reference proteome</keyword>
<gene>
    <name evidence="7" type="ORF">CW751_07305</name>
</gene>
<keyword evidence="7" id="KW-0560">Oxidoreductase</keyword>
<keyword evidence="4 5" id="KW-0472">Membrane</keyword>
<accession>A0A2I0R326</accession>
<name>A0A2I0R326_9FLAO</name>
<reference evidence="7 8" key="1">
    <citation type="submission" date="2017-12" db="EMBL/GenBank/DDBJ databases">
        <title>The draft genome sequence of Brumimicrobium saltpan LHR20.</title>
        <authorList>
            <person name="Do Z.-J."/>
            <person name="Luo H.-R."/>
        </authorList>
    </citation>
    <scope>NUCLEOTIDE SEQUENCE [LARGE SCALE GENOMIC DNA]</scope>
    <source>
        <strain evidence="7 8">LHR20</strain>
    </source>
</reference>
<proteinExistence type="predicted"/>
<dbReference type="GO" id="GO:0004497">
    <property type="term" value="F:monooxygenase activity"/>
    <property type="evidence" value="ECO:0007669"/>
    <property type="project" value="UniProtKB-KW"/>
</dbReference>
<keyword evidence="2 5" id="KW-0812">Transmembrane</keyword>
<evidence type="ECO:0000256" key="4">
    <source>
        <dbReference type="ARBA" id="ARBA00023136"/>
    </source>
</evidence>
<dbReference type="GO" id="GO:0000271">
    <property type="term" value="P:polysaccharide biosynthetic process"/>
    <property type="evidence" value="ECO:0007669"/>
    <property type="project" value="InterPro"/>
</dbReference>
<evidence type="ECO:0000313" key="7">
    <source>
        <dbReference type="EMBL" id="PKR80965.1"/>
    </source>
</evidence>
<dbReference type="OrthoDB" id="771485at2"/>
<dbReference type="AlphaFoldDB" id="A0A2I0R326"/>
<sequence>MRNLILRFLDFFYPVFKPFLNRKTYYYAACGGANMLLDLVLYFIAYQFIFDKEIVQITTDLAFEPYIAAFLLAFAITFPTGFLLSKYIVWTESNIKGRVQLFRYFLLVLVNLILNYALLKTFVEIFHFYPTISKALTIIIVVTFSYLSQKHFTFKTKKES</sequence>
<feature type="transmembrane region" description="Helical" evidence="5">
    <location>
        <begin position="101"/>
        <end position="119"/>
    </location>
</feature>
<dbReference type="GO" id="GO:0016020">
    <property type="term" value="C:membrane"/>
    <property type="evidence" value="ECO:0007669"/>
    <property type="project" value="UniProtKB-SubCell"/>
</dbReference>
<comment type="caution">
    <text evidence="7">The sequence shown here is derived from an EMBL/GenBank/DDBJ whole genome shotgun (WGS) entry which is preliminary data.</text>
</comment>
<feature type="transmembrane region" description="Helical" evidence="5">
    <location>
        <begin position="125"/>
        <end position="147"/>
    </location>
</feature>
<dbReference type="Proteomes" id="UP000236654">
    <property type="component" value="Unassembled WGS sequence"/>
</dbReference>
<protein>
    <submittedName>
        <fullName evidence="7">Phenylalanine 4-monooxygenase</fullName>
    </submittedName>
</protein>
<dbReference type="RefSeq" id="WP_101334347.1">
    <property type="nucleotide sequence ID" value="NZ_PJNI01000007.1"/>
</dbReference>
<evidence type="ECO:0000256" key="2">
    <source>
        <dbReference type="ARBA" id="ARBA00022692"/>
    </source>
</evidence>